<dbReference type="Proteomes" id="UP000659654">
    <property type="component" value="Unassembled WGS sequence"/>
</dbReference>
<evidence type="ECO:0000256" key="7">
    <source>
        <dbReference type="SAM" id="Phobius"/>
    </source>
</evidence>
<dbReference type="PRINTS" id="PR01609">
    <property type="entry name" value="CD36FAMILY"/>
</dbReference>
<dbReference type="Proteomes" id="UP000095284">
    <property type="component" value="Unplaced"/>
</dbReference>
<evidence type="ECO:0000313" key="11">
    <source>
        <dbReference type="WBParaSite" id="BXY_1533700.1"/>
    </source>
</evidence>
<dbReference type="Pfam" id="PF01130">
    <property type="entry name" value="CD36"/>
    <property type="match status" value="1"/>
</dbReference>
<evidence type="ECO:0000313" key="9">
    <source>
        <dbReference type="Proteomes" id="UP000095284"/>
    </source>
</evidence>
<accession>A0A1I7SQM4</accession>
<evidence type="ECO:0000256" key="6">
    <source>
        <dbReference type="ARBA" id="ARBA00023180"/>
    </source>
</evidence>
<dbReference type="InterPro" id="IPR002159">
    <property type="entry name" value="CD36_fam"/>
</dbReference>
<evidence type="ECO:0000256" key="5">
    <source>
        <dbReference type="ARBA" id="ARBA00023136"/>
    </source>
</evidence>
<feature type="transmembrane region" description="Helical" evidence="7">
    <location>
        <begin position="471"/>
        <end position="495"/>
    </location>
</feature>
<dbReference type="PANTHER" id="PTHR11923:SF51">
    <property type="entry name" value="LYSOSOME MEMBRANE PROTEIN 2"/>
    <property type="match status" value="1"/>
</dbReference>
<feature type="transmembrane region" description="Helical" evidence="7">
    <location>
        <begin position="12"/>
        <end position="33"/>
    </location>
</feature>
<dbReference type="WBParaSite" id="BXY_1533700.1">
    <property type="protein sequence ID" value="BXY_1533700.1"/>
    <property type="gene ID" value="BXY_1533700"/>
</dbReference>
<comment type="similarity">
    <text evidence="2">Belongs to the CD36 family.</text>
</comment>
<evidence type="ECO:0000313" key="8">
    <source>
        <dbReference type="EMBL" id="CAD5222398.1"/>
    </source>
</evidence>
<dbReference type="Proteomes" id="UP000582659">
    <property type="component" value="Unassembled WGS sequence"/>
</dbReference>
<keyword evidence="6" id="KW-0325">Glycoprotein</keyword>
<dbReference type="SMR" id="A0A1I7SQM4"/>
<keyword evidence="4 7" id="KW-1133">Transmembrane helix</keyword>
<keyword evidence="5 7" id="KW-0472">Membrane</keyword>
<evidence type="ECO:0000256" key="2">
    <source>
        <dbReference type="ARBA" id="ARBA00010532"/>
    </source>
</evidence>
<evidence type="ECO:0000313" key="10">
    <source>
        <dbReference type="Proteomes" id="UP000659654"/>
    </source>
</evidence>
<dbReference type="EMBL" id="CAJFCV020000003">
    <property type="protein sequence ID" value="CAG9110103.1"/>
    <property type="molecule type" value="Genomic_DNA"/>
</dbReference>
<dbReference type="eggNOG" id="KOG3776">
    <property type="taxonomic scope" value="Eukaryota"/>
</dbReference>
<evidence type="ECO:0000256" key="1">
    <source>
        <dbReference type="ARBA" id="ARBA00004370"/>
    </source>
</evidence>
<evidence type="ECO:0000256" key="4">
    <source>
        <dbReference type="ARBA" id="ARBA00022989"/>
    </source>
</evidence>
<dbReference type="GO" id="GO:0005044">
    <property type="term" value="F:scavenger receptor activity"/>
    <property type="evidence" value="ECO:0007669"/>
    <property type="project" value="TreeGrafter"/>
</dbReference>
<sequence length="523" mass="58202">MALNCNRWKVGQFSTLSLAIVAGLLAAVLYFYIPNVIQKQINEKAVLSEDEFGNYSDTTKSWKDPKYDMAMSVYTFSVLNAAEVESNNTRPRVVEKGPYVFDEVQHKRIQFAANDTRVFYRNYKYYFFNQNKSCDDCLLTDVVTVPNIVLQTIIDKIPNNVIIKGLVDIVLRAQKEKIFITATVGGLLFEGYEDPLISKICNSNPMVRAFCRAQKIPLKVGLFYGKNGTEDGLYEIGSGTGDISELSKVFTFNRKNHTDAYYGPKAQQIKGTDGQMFPPGINSRDSYFLDLFVGPLCRSIELERTGSRNYEGVWVYTYGPSRNMHDIDLQRGLGFCNPNSPRYFNNTYIQEKGCAPMGIMDVSSCMPGNPRIYISQPHFYGSHPAVHDAIDGLAPISDNDKTEIGIEPATSAVVYADQRTQLNLGVINGGLPSLSTVSPRIIPLIWLRDSASFDEGTKAQLSGLAGTKKDIFIASIGTFLFFCLSIVAFGVIFAVRSRQQESDTVPLLADEQALAEEPQEESA</sequence>
<comment type="subcellular location">
    <subcellularLocation>
        <location evidence="1">Membrane</location>
    </subcellularLocation>
</comment>
<reference evidence="8" key="2">
    <citation type="submission" date="2020-09" db="EMBL/GenBank/DDBJ databases">
        <authorList>
            <person name="Kikuchi T."/>
        </authorList>
    </citation>
    <scope>NUCLEOTIDE SEQUENCE</scope>
    <source>
        <strain evidence="8">Ka4C1</strain>
    </source>
</reference>
<protein>
    <submittedName>
        <fullName evidence="8">(pine wood nematode) hypothetical protein</fullName>
    </submittedName>
</protein>
<dbReference type="EMBL" id="CAJFDI010000003">
    <property type="protein sequence ID" value="CAD5222398.1"/>
    <property type="molecule type" value="Genomic_DNA"/>
</dbReference>
<dbReference type="OrthoDB" id="18585at2759"/>
<name>A0A1I7SQM4_BURXY</name>
<dbReference type="GO" id="GO:0005737">
    <property type="term" value="C:cytoplasm"/>
    <property type="evidence" value="ECO:0007669"/>
    <property type="project" value="TreeGrafter"/>
</dbReference>
<dbReference type="PANTHER" id="PTHR11923">
    <property type="entry name" value="SCAVENGER RECEPTOR CLASS B TYPE-1 SR-B1"/>
    <property type="match status" value="1"/>
</dbReference>
<dbReference type="AlphaFoldDB" id="A0A1I7SQM4"/>
<keyword evidence="10" id="KW-1185">Reference proteome</keyword>
<organism evidence="9 11">
    <name type="scientific">Bursaphelenchus xylophilus</name>
    <name type="common">Pinewood nematode worm</name>
    <name type="synonym">Aphelenchoides xylophilus</name>
    <dbReference type="NCBI Taxonomy" id="6326"/>
    <lineage>
        <taxon>Eukaryota</taxon>
        <taxon>Metazoa</taxon>
        <taxon>Ecdysozoa</taxon>
        <taxon>Nematoda</taxon>
        <taxon>Chromadorea</taxon>
        <taxon>Rhabditida</taxon>
        <taxon>Tylenchina</taxon>
        <taxon>Tylenchomorpha</taxon>
        <taxon>Aphelenchoidea</taxon>
        <taxon>Aphelenchoididae</taxon>
        <taxon>Bursaphelenchus</taxon>
    </lineage>
</organism>
<keyword evidence="3 7" id="KW-0812">Transmembrane</keyword>
<reference evidence="11" key="1">
    <citation type="submission" date="2016-11" db="UniProtKB">
        <authorList>
            <consortium name="WormBaseParasite"/>
        </authorList>
    </citation>
    <scope>IDENTIFICATION</scope>
</reference>
<proteinExistence type="inferred from homology"/>
<gene>
    <name evidence="8" type="ORF">BXYJ_LOCUS7366</name>
</gene>
<dbReference type="GO" id="GO:0016020">
    <property type="term" value="C:membrane"/>
    <property type="evidence" value="ECO:0007669"/>
    <property type="project" value="UniProtKB-SubCell"/>
</dbReference>
<evidence type="ECO:0000256" key="3">
    <source>
        <dbReference type="ARBA" id="ARBA00022692"/>
    </source>
</evidence>